<name>A0A7J7NTM3_9MAGN</name>
<comment type="caution">
    <text evidence="1">The sequence shown here is derived from an EMBL/GenBank/DDBJ whole genome shotgun (WGS) entry which is preliminary data.</text>
</comment>
<evidence type="ECO:0000313" key="2">
    <source>
        <dbReference type="Proteomes" id="UP000541444"/>
    </source>
</evidence>
<dbReference type="InterPro" id="IPR052806">
    <property type="entry name" value="Fasciclin-like_AGP"/>
</dbReference>
<gene>
    <name evidence="1" type="ORF">GIB67_001958</name>
</gene>
<dbReference type="EMBL" id="JACGCM010000587">
    <property type="protein sequence ID" value="KAF6170443.1"/>
    <property type="molecule type" value="Genomic_DNA"/>
</dbReference>
<dbReference type="PANTHER" id="PTHR33985:SF2">
    <property type="entry name" value="EXPRESSED PROTEIN"/>
    <property type="match status" value="1"/>
</dbReference>
<sequence>MSPGRCVTITSAKNILYLGDMTIDSINKEFNRDDDDDKIIYVDGVEITGPEPLPQPQLQPQPFNSIIDWWGLIGVKNVTIFALDDYTIDTLEDIAFFSGEDVSSMKIFHIVPNQVLMRDDLLKLPVGTMLPTLDPDQNLFITSYGGPLRGEQMSINYIEIKSFDVVYNRRFVVHSVYSLLPSLKRPCLQIT</sequence>
<organism evidence="1 2">
    <name type="scientific">Kingdonia uniflora</name>
    <dbReference type="NCBI Taxonomy" id="39325"/>
    <lineage>
        <taxon>Eukaryota</taxon>
        <taxon>Viridiplantae</taxon>
        <taxon>Streptophyta</taxon>
        <taxon>Embryophyta</taxon>
        <taxon>Tracheophyta</taxon>
        <taxon>Spermatophyta</taxon>
        <taxon>Magnoliopsida</taxon>
        <taxon>Ranunculales</taxon>
        <taxon>Circaeasteraceae</taxon>
        <taxon>Kingdonia</taxon>
    </lineage>
</organism>
<evidence type="ECO:0000313" key="1">
    <source>
        <dbReference type="EMBL" id="KAF6170443.1"/>
    </source>
</evidence>
<reference evidence="1 2" key="1">
    <citation type="journal article" date="2020" name="IScience">
        <title>Genome Sequencing of the Endangered Kingdonia uniflora (Circaeasteraceae, Ranunculales) Reveals Potential Mechanisms of Evolutionary Specialization.</title>
        <authorList>
            <person name="Sun Y."/>
            <person name="Deng T."/>
            <person name="Zhang A."/>
            <person name="Moore M.J."/>
            <person name="Landis J.B."/>
            <person name="Lin N."/>
            <person name="Zhang H."/>
            <person name="Zhang X."/>
            <person name="Huang J."/>
            <person name="Zhang X."/>
            <person name="Sun H."/>
            <person name="Wang H."/>
        </authorList>
    </citation>
    <scope>NUCLEOTIDE SEQUENCE [LARGE SCALE GENOMIC DNA]</scope>
    <source>
        <strain evidence="1">TB1705</strain>
        <tissue evidence="1">Leaf</tissue>
    </source>
</reference>
<accession>A0A7J7NTM3</accession>
<protein>
    <submittedName>
        <fullName evidence="1">Uncharacterized protein</fullName>
    </submittedName>
</protein>
<dbReference type="AlphaFoldDB" id="A0A7J7NTM3"/>
<proteinExistence type="predicted"/>
<dbReference type="Proteomes" id="UP000541444">
    <property type="component" value="Unassembled WGS sequence"/>
</dbReference>
<dbReference type="OrthoDB" id="765989at2759"/>
<keyword evidence="2" id="KW-1185">Reference proteome</keyword>
<dbReference type="PANTHER" id="PTHR33985">
    <property type="entry name" value="OS02G0491300 PROTEIN-RELATED"/>
    <property type="match status" value="1"/>
</dbReference>